<organism evidence="2 3">
    <name type="scientific">Pontibacter flavimaris</name>
    <dbReference type="NCBI Taxonomy" id="1797110"/>
    <lineage>
        <taxon>Bacteria</taxon>
        <taxon>Pseudomonadati</taxon>
        <taxon>Bacteroidota</taxon>
        <taxon>Cytophagia</taxon>
        <taxon>Cytophagales</taxon>
        <taxon>Hymenobacteraceae</taxon>
        <taxon>Pontibacter</taxon>
    </lineage>
</organism>
<feature type="signal peptide" evidence="1">
    <location>
        <begin position="1"/>
        <end position="18"/>
    </location>
</feature>
<dbReference type="SUPFAM" id="SSF51126">
    <property type="entry name" value="Pectin lyase-like"/>
    <property type="match status" value="1"/>
</dbReference>
<dbReference type="InterPro" id="IPR011050">
    <property type="entry name" value="Pectin_lyase_fold/virulence"/>
</dbReference>
<evidence type="ECO:0000313" key="3">
    <source>
        <dbReference type="Proteomes" id="UP000186551"/>
    </source>
</evidence>
<keyword evidence="3" id="KW-1185">Reference proteome</keyword>
<evidence type="ECO:0000256" key="1">
    <source>
        <dbReference type="SAM" id="SignalP"/>
    </source>
</evidence>
<accession>A0A1Q5P9D3</accession>
<feature type="chain" id="PRO_5013157715" evidence="1">
    <location>
        <begin position="19"/>
        <end position="383"/>
    </location>
</feature>
<dbReference type="InterPro" id="IPR012334">
    <property type="entry name" value="Pectin_lyas_fold"/>
</dbReference>
<protein>
    <submittedName>
        <fullName evidence="2">Glycosyl hydrolase</fullName>
    </submittedName>
</protein>
<evidence type="ECO:0000313" key="2">
    <source>
        <dbReference type="EMBL" id="OKL38837.1"/>
    </source>
</evidence>
<reference evidence="2 3" key="1">
    <citation type="submission" date="2016-03" db="EMBL/GenBank/DDBJ databases">
        <title>Genome sequence of Pontibacter sp. nov., of the family cytophagaceae, isolated from marine sediment of the Yellow Sea, China.</title>
        <authorList>
            <person name="Zhang G."/>
            <person name="Zhang R."/>
        </authorList>
    </citation>
    <scope>NUCLEOTIDE SEQUENCE [LARGE SCALE GENOMIC DNA]</scope>
    <source>
        <strain evidence="2 3">S10-8</strain>
    </source>
</reference>
<dbReference type="AlphaFoldDB" id="A0A1Q5P9D3"/>
<dbReference type="STRING" id="1797110.A3841_06640"/>
<proteinExistence type="predicted"/>
<name>A0A1Q5P9D3_9BACT</name>
<comment type="caution">
    <text evidence="2">The sequence shown here is derived from an EMBL/GenBank/DDBJ whole genome shotgun (WGS) entry which is preliminary data.</text>
</comment>
<gene>
    <name evidence="2" type="ORF">A3841_06640</name>
</gene>
<sequence>MALAALSLLRVLNFSPHAASPTYQGPLVITKGGTYSGHWESRDSNVAAVEVRTKEPVIIENSKIRGAGFLIRSQGHDASITVRNTEGYGLPPTSYSDYPKPRRFLAVDVFRNVVVENCYLENTAGIYLGVAYTGDESPDQSIKIRYNRARNINGKVYNGLEPVQFVQFNYRGEVPHAEIAWNEVINEPGASAVEDNINIYNSRGTPQSPIRIHNNYIQGAFPYPLDLPEYSGGGIIMDSPGTDSLEATAYVSVYENQLVGLGNYCLGIAGGNHIEMHHNRAIVAAVFPDGKPFHFWTSGIWAKDYYKMGNTFSNSMHHNTLAVLGKNHDWRNEIFDSTFAAADEFANTILPDSITTKLEDAEYVRWQRKLRLNGIKPGPTPTL</sequence>
<keyword evidence="2" id="KW-0378">Hydrolase</keyword>
<dbReference type="Proteomes" id="UP000186551">
    <property type="component" value="Unassembled WGS sequence"/>
</dbReference>
<dbReference type="Gene3D" id="2.160.20.10">
    <property type="entry name" value="Single-stranded right-handed beta-helix, Pectin lyase-like"/>
    <property type="match status" value="1"/>
</dbReference>
<dbReference type="GO" id="GO:0016787">
    <property type="term" value="F:hydrolase activity"/>
    <property type="evidence" value="ECO:0007669"/>
    <property type="project" value="UniProtKB-KW"/>
</dbReference>
<dbReference type="EMBL" id="LVWA01000012">
    <property type="protein sequence ID" value="OKL38837.1"/>
    <property type="molecule type" value="Genomic_DNA"/>
</dbReference>
<keyword evidence="1" id="KW-0732">Signal</keyword>